<reference evidence="2" key="1">
    <citation type="submission" date="2022-09" db="EMBL/GenBank/DDBJ databases">
        <title>Complete genome of Ligilactobacillus agilis AM_LB6, isolated from chicken feces.</title>
        <authorList>
            <person name="den Bakker H.C."/>
            <person name="Mann A."/>
        </authorList>
    </citation>
    <scope>NUCLEOTIDE SEQUENCE</scope>
    <source>
        <strain evidence="2">AM_LB6</strain>
    </source>
</reference>
<dbReference type="InterPro" id="IPR025935">
    <property type="entry name" value="AbiH"/>
</dbReference>
<evidence type="ECO:0000313" key="2">
    <source>
        <dbReference type="EMBL" id="UXC63839.1"/>
    </source>
</evidence>
<proteinExistence type="predicted"/>
<keyword evidence="1" id="KW-0175">Coiled coil</keyword>
<organism evidence="2 3">
    <name type="scientific">Ligilactobacillus agilis</name>
    <dbReference type="NCBI Taxonomy" id="1601"/>
    <lineage>
        <taxon>Bacteria</taxon>
        <taxon>Bacillati</taxon>
        <taxon>Bacillota</taxon>
        <taxon>Bacilli</taxon>
        <taxon>Lactobacillales</taxon>
        <taxon>Lactobacillaceae</taxon>
        <taxon>Ligilactobacillus</taxon>
    </lineage>
</organism>
<dbReference type="Proteomes" id="UP001058429">
    <property type="component" value="Chromosome"/>
</dbReference>
<evidence type="ECO:0000256" key="1">
    <source>
        <dbReference type="SAM" id="Coils"/>
    </source>
</evidence>
<name>A0A9Q9J567_9LACO</name>
<feature type="coiled-coil region" evidence="1">
    <location>
        <begin position="38"/>
        <end position="65"/>
    </location>
</feature>
<accession>A0A9Q9J567</accession>
<dbReference type="GeneID" id="75136587"/>
<dbReference type="Pfam" id="PF14253">
    <property type="entry name" value="AbiH"/>
    <property type="match status" value="1"/>
</dbReference>
<gene>
    <name evidence="2" type="ORF">N4562_02005</name>
</gene>
<protein>
    <submittedName>
        <fullName evidence="2">Bacteriophage abortive infection AbiH family protein</fullName>
    </submittedName>
</protein>
<dbReference type="AlphaFoldDB" id="A0A9Q9J567"/>
<sequence>MKQLIVLGNGFDLSCGLKSSYSDFFLQRFSELFCDGKAESFKEMKEKLELKRNKILRDINEMTRDPYYTISNSCDYFKLCSKKWCSNDTLNRWDVIFLFAQVCIGKDINLYEWQDVESIIYEVVSIVLTTSLQFKSKVSYKESAIVGKDNGKQFFNKIVSHISRIGKKGDVAGMATELLSELKKFETIFAKFIEEQFELNRNDEYISNAVDLLKGISRYLPYMQMDTNAIEQIDVLSFNYSLDENFRSVIEDSRINSWSNIHGVVSFKTPNAIKDKTDYNRDLGLPAPIFGVDNHDIVNETNETDLRISFTKPYRVIENNVNGIRESTGYEGVDLISIYGHSLGRADYSYFEALFDENNLYHSNCKIEYYYYQGKDEETKVIKRQEAITKMYSLLTDYGTTLSDTHGGSIVNKLNLENRLSVVPTEVFS</sequence>
<dbReference type="EMBL" id="CP104396">
    <property type="protein sequence ID" value="UXC63839.1"/>
    <property type="molecule type" value="Genomic_DNA"/>
</dbReference>
<evidence type="ECO:0000313" key="3">
    <source>
        <dbReference type="Proteomes" id="UP001058429"/>
    </source>
</evidence>
<dbReference type="RefSeq" id="WP_260904343.1">
    <property type="nucleotide sequence ID" value="NZ_CP104396.1"/>
</dbReference>